<dbReference type="InterPro" id="IPR001375">
    <property type="entry name" value="Peptidase_S9_cat"/>
</dbReference>
<feature type="signal peptide" evidence="1">
    <location>
        <begin position="1"/>
        <end position="24"/>
    </location>
</feature>
<evidence type="ECO:0000313" key="4">
    <source>
        <dbReference type="Proteomes" id="UP000031364"/>
    </source>
</evidence>
<feature type="chain" id="PRO_5047169211" evidence="1">
    <location>
        <begin position="25"/>
        <end position="331"/>
    </location>
</feature>
<keyword evidence="1" id="KW-0732">Signal</keyword>
<keyword evidence="3" id="KW-0031">Aminopeptidase</keyword>
<reference evidence="3 4" key="1">
    <citation type="journal article" date="2014" name="Int. J. Syst. Evol. Microbiol.">
        <title>Nocardia vulneris sp. nov., isolated from wounds of human patients in North America.</title>
        <authorList>
            <person name="Lasker B.A."/>
            <person name="Bell M."/>
            <person name="Klenk H.P."/>
            <person name="Sproer C."/>
            <person name="Schumann C."/>
            <person name="Schumann P."/>
            <person name="Brown J.M."/>
        </authorList>
    </citation>
    <scope>NUCLEOTIDE SEQUENCE [LARGE SCALE GENOMIC DNA]</scope>
    <source>
        <strain evidence="3 4">W9851</strain>
    </source>
</reference>
<dbReference type="Proteomes" id="UP000031364">
    <property type="component" value="Unassembled WGS sequence"/>
</dbReference>
<evidence type="ECO:0000313" key="3">
    <source>
        <dbReference type="EMBL" id="KIA64942.1"/>
    </source>
</evidence>
<dbReference type="RefSeq" id="WP_043667826.1">
    <property type="nucleotide sequence ID" value="NZ_BDCI01000035.1"/>
</dbReference>
<dbReference type="EMBL" id="JNFP01000010">
    <property type="protein sequence ID" value="KIA64942.1"/>
    <property type="molecule type" value="Genomic_DNA"/>
</dbReference>
<dbReference type="GO" id="GO:0004177">
    <property type="term" value="F:aminopeptidase activity"/>
    <property type="evidence" value="ECO:0007669"/>
    <property type="project" value="UniProtKB-KW"/>
</dbReference>
<accession>A0ABR4ZHS3</accession>
<keyword evidence="3" id="KW-0645">Protease</keyword>
<dbReference type="Gene3D" id="3.40.50.1820">
    <property type="entry name" value="alpha/beta hydrolase"/>
    <property type="match status" value="1"/>
</dbReference>
<evidence type="ECO:0000256" key="1">
    <source>
        <dbReference type="SAM" id="SignalP"/>
    </source>
</evidence>
<keyword evidence="4" id="KW-1185">Reference proteome</keyword>
<gene>
    <name evidence="3" type="ORF">FG87_10185</name>
</gene>
<protein>
    <submittedName>
        <fullName evidence="3">Dipeptidyl aminopeptidase</fullName>
    </submittedName>
</protein>
<evidence type="ECO:0000259" key="2">
    <source>
        <dbReference type="Pfam" id="PF00326"/>
    </source>
</evidence>
<organism evidence="3 4">
    <name type="scientific">Nocardia vulneris</name>
    <dbReference type="NCBI Taxonomy" id="1141657"/>
    <lineage>
        <taxon>Bacteria</taxon>
        <taxon>Bacillati</taxon>
        <taxon>Actinomycetota</taxon>
        <taxon>Actinomycetes</taxon>
        <taxon>Mycobacteriales</taxon>
        <taxon>Nocardiaceae</taxon>
        <taxon>Nocardia</taxon>
    </lineage>
</organism>
<dbReference type="SUPFAM" id="SSF53474">
    <property type="entry name" value="alpha/beta-Hydrolases"/>
    <property type="match status" value="1"/>
</dbReference>
<feature type="domain" description="Peptidase S9 prolyl oligopeptidase catalytic" evidence="2">
    <location>
        <begin position="103"/>
        <end position="263"/>
    </location>
</feature>
<proteinExistence type="predicted"/>
<sequence>MKPTTALLLSVVCALAALWFGVPAAAAAPDCAPDNVARQPITIAVDGEEASGWAYEPYACSPGDLPARQLIVAVHGFNEKSADYPDVMSGLAQRSGATLLTLDQRGGNSRWKTGEWNPWAGWHDVVAAAQWYKDEHPSVSRTVLWGWSQGGMTSGLALAHGPAGLFDYWVNTAGPSNAVDYWNLGNSLGLPQLTQIERDAGDCSPVECPQAYRDRSTAALAAQLHARRSFLVHGTADPIVPYQHSLDLKAGLAAAGRPYSMYTIVTGRGPDGAVLPGTHWIGPVWFQGACVVERILTDREPMDRTALEYTTDVLAGVDTAPPSPPGATCAG</sequence>
<comment type="caution">
    <text evidence="3">The sequence shown here is derived from an EMBL/GenBank/DDBJ whole genome shotgun (WGS) entry which is preliminary data.</text>
</comment>
<dbReference type="InterPro" id="IPR029058">
    <property type="entry name" value="AB_hydrolase_fold"/>
</dbReference>
<dbReference type="PANTHER" id="PTHR11731:SF193">
    <property type="entry name" value="DIPEPTIDYL PEPTIDASE 9"/>
    <property type="match status" value="1"/>
</dbReference>
<dbReference type="InterPro" id="IPR050278">
    <property type="entry name" value="Serine_Prot_S9B/DPPIV"/>
</dbReference>
<name>A0ABR4ZHS3_9NOCA</name>
<keyword evidence="3" id="KW-0378">Hydrolase</keyword>
<dbReference type="PANTHER" id="PTHR11731">
    <property type="entry name" value="PROTEASE FAMILY S9B,C DIPEPTIDYL-PEPTIDASE IV-RELATED"/>
    <property type="match status" value="1"/>
</dbReference>
<dbReference type="Pfam" id="PF00326">
    <property type="entry name" value="Peptidase_S9"/>
    <property type="match status" value="1"/>
</dbReference>